<accession>A0A382WFW8</accession>
<dbReference type="AlphaFoldDB" id="A0A382WFW8"/>
<gene>
    <name evidence="1" type="ORF">METZ01_LOCUS410109</name>
</gene>
<organism evidence="1">
    <name type="scientific">marine metagenome</name>
    <dbReference type="NCBI Taxonomy" id="408172"/>
    <lineage>
        <taxon>unclassified sequences</taxon>
        <taxon>metagenomes</taxon>
        <taxon>ecological metagenomes</taxon>
    </lineage>
</organism>
<protein>
    <submittedName>
        <fullName evidence="1">Uncharacterized protein</fullName>
    </submittedName>
</protein>
<sequence length="32" mass="4068">MKIYIIKMWRLLTGDSNLDIDYWMTRVENERY</sequence>
<proteinExistence type="predicted"/>
<evidence type="ECO:0000313" key="1">
    <source>
        <dbReference type="EMBL" id="SVD57255.1"/>
    </source>
</evidence>
<reference evidence="1" key="1">
    <citation type="submission" date="2018-05" db="EMBL/GenBank/DDBJ databases">
        <authorList>
            <person name="Lanie J.A."/>
            <person name="Ng W.-L."/>
            <person name="Kazmierczak K.M."/>
            <person name="Andrzejewski T.M."/>
            <person name="Davidsen T.M."/>
            <person name="Wayne K.J."/>
            <person name="Tettelin H."/>
            <person name="Glass J.I."/>
            <person name="Rusch D."/>
            <person name="Podicherti R."/>
            <person name="Tsui H.-C.T."/>
            <person name="Winkler M.E."/>
        </authorList>
    </citation>
    <scope>NUCLEOTIDE SEQUENCE</scope>
</reference>
<dbReference type="EMBL" id="UINC01159263">
    <property type="protein sequence ID" value="SVD57255.1"/>
    <property type="molecule type" value="Genomic_DNA"/>
</dbReference>
<name>A0A382WFW8_9ZZZZ</name>